<evidence type="ECO:0000256" key="2">
    <source>
        <dbReference type="ARBA" id="ARBA00001947"/>
    </source>
</evidence>
<comment type="caution">
    <text evidence="14">The sequence shown here is derived from an EMBL/GenBank/DDBJ whole genome shotgun (WGS) entry which is preliminary data.</text>
</comment>
<dbReference type="PROSITE" id="PS00744">
    <property type="entry name" value="BETA_LACTAMASE_B_2"/>
    <property type="match status" value="1"/>
</dbReference>
<dbReference type="PANTHER" id="PTHR42951">
    <property type="entry name" value="METALLO-BETA-LACTAMASE DOMAIN-CONTAINING"/>
    <property type="match status" value="1"/>
</dbReference>
<comment type="subcellular location">
    <subcellularLocation>
        <location evidence="3">Periplasm</location>
    </subcellularLocation>
</comment>
<evidence type="ECO:0000256" key="10">
    <source>
        <dbReference type="ARBA" id="ARBA00022801"/>
    </source>
</evidence>
<evidence type="ECO:0000256" key="5">
    <source>
        <dbReference type="ARBA" id="ARBA00011245"/>
    </source>
</evidence>
<dbReference type="InterPro" id="IPR036866">
    <property type="entry name" value="RibonucZ/Hydroxyglut_hydro"/>
</dbReference>
<evidence type="ECO:0000259" key="13">
    <source>
        <dbReference type="SMART" id="SM00849"/>
    </source>
</evidence>
<evidence type="ECO:0000256" key="1">
    <source>
        <dbReference type="ARBA" id="ARBA00001526"/>
    </source>
</evidence>
<keyword evidence="10 14" id="KW-0378">Hydrolase</keyword>
<evidence type="ECO:0000256" key="8">
    <source>
        <dbReference type="ARBA" id="ARBA00022729"/>
    </source>
</evidence>
<dbReference type="EC" id="3.5.2.6" evidence="6"/>
<comment type="catalytic activity">
    <reaction evidence="1">
        <text>a beta-lactam + H2O = a substituted beta-amino acid</text>
        <dbReference type="Rhea" id="RHEA:20401"/>
        <dbReference type="ChEBI" id="CHEBI:15377"/>
        <dbReference type="ChEBI" id="CHEBI:35627"/>
        <dbReference type="ChEBI" id="CHEBI:140347"/>
        <dbReference type="EC" id="3.5.2.6"/>
    </reaction>
</comment>
<feature type="domain" description="Metallo-beta-lactamase" evidence="13">
    <location>
        <begin position="80"/>
        <end position="249"/>
    </location>
</feature>
<keyword evidence="11" id="KW-0862">Zinc</keyword>
<dbReference type="Pfam" id="PF00753">
    <property type="entry name" value="Lactamase_B"/>
    <property type="match status" value="1"/>
</dbReference>
<evidence type="ECO:0000256" key="7">
    <source>
        <dbReference type="ARBA" id="ARBA00022723"/>
    </source>
</evidence>
<keyword evidence="15" id="KW-1185">Reference proteome</keyword>
<protein>
    <recommendedName>
        <fullName evidence="6">beta-lactamase</fullName>
        <ecNumber evidence="6">3.5.2.6</ecNumber>
    </recommendedName>
</protein>
<keyword evidence="12" id="KW-0046">Antibiotic resistance</keyword>
<dbReference type="InterPro" id="IPR001018">
    <property type="entry name" value="Beta-lactamase_class-B_CS"/>
</dbReference>
<evidence type="ECO:0000313" key="14">
    <source>
        <dbReference type="EMBL" id="MFB5944737.1"/>
    </source>
</evidence>
<organism evidence="14 15">
    <name type="scientific">Albibacterium profundi</name>
    <dbReference type="NCBI Taxonomy" id="3134906"/>
    <lineage>
        <taxon>Bacteria</taxon>
        <taxon>Pseudomonadati</taxon>
        <taxon>Bacteroidota</taxon>
        <taxon>Sphingobacteriia</taxon>
        <taxon>Sphingobacteriales</taxon>
        <taxon>Sphingobacteriaceae</taxon>
        <taxon>Albibacterium</taxon>
    </lineage>
</organism>
<dbReference type="GO" id="GO:0008800">
    <property type="term" value="F:beta-lactamase activity"/>
    <property type="evidence" value="ECO:0007669"/>
    <property type="project" value="UniProtKB-EC"/>
</dbReference>
<name>A0ABV5CEC3_9SPHI</name>
<dbReference type="Gene3D" id="3.60.15.10">
    <property type="entry name" value="Ribonuclease Z/Hydroxyacylglutathione hydrolase-like"/>
    <property type="match status" value="1"/>
</dbReference>
<dbReference type="SUPFAM" id="SSF56281">
    <property type="entry name" value="Metallo-hydrolase/oxidoreductase"/>
    <property type="match status" value="1"/>
</dbReference>
<gene>
    <name evidence="14" type="primary">bla</name>
    <name evidence="14" type="ORF">WKR92_02710</name>
</gene>
<evidence type="ECO:0000313" key="15">
    <source>
        <dbReference type="Proteomes" id="UP001580928"/>
    </source>
</evidence>
<dbReference type="Proteomes" id="UP001580928">
    <property type="component" value="Unassembled WGS sequence"/>
</dbReference>
<dbReference type="InterPro" id="IPR050855">
    <property type="entry name" value="NDM-1-like"/>
</dbReference>
<dbReference type="SMART" id="SM00849">
    <property type="entry name" value="Lactamase_B"/>
    <property type="match status" value="1"/>
</dbReference>
<comment type="subunit">
    <text evidence="5">Monomer.</text>
</comment>
<evidence type="ECO:0000256" key="4">
    <source>
        <dbReference type="ARBA" id="ARBA00005250"/>
    </source>
</evidence>
<comment type="cofactor">
    <cofactor evidence="2">
        <name>Zn(2+)</name>
        <dbReference type="ChEBI" id="CHEBI:29105"/>
    </cofactor>
</comment>
<accession>A0ABV5CEC3</accession>
<keyword evidence="9" id="KW-0574">Periplasm</keyword>
<keyword evidence="8" id="KW-0732">Signal</keyword>
<dbReference type="InterPro" id="IPR058199">
    <property type="entry name" value="BlaB//VIM/IMP-1"/>
</dbReference>
<evidence type="ECO:0000256" key="9">
    <source>
        <dbReference type="ARBA" id="ARBA00022764"/>
    </source>
</evidence>
<dbReference type="PROSITE" id="PS51257">
    <property type="entry name" value="PROKAR_LIPOPROTEIN"/>
    <property type="match status" value="1"/>
</dbReference>
<dbReference type="InterPro" id="IPR001279">
    <property type="entry name" value="Metallo-B-lactamas"/>
</dbReference>
<reference evidence="14 15" key="1">
    <citation type="submission" date="2024-04" db="EMBL/GenBank/DDBJ databases">
        <title>Albibacterium profundi sp. nov., isolated from sediment of the Challenger Deep of Mariana Trench.</title>
        <authorList>
            <person name="Wang Y."/>
        </authorList>
    </citation>
    <scope>NUCLEOTIDE SEQUENCE [LARGE SCALE GENOMIC DNA]</scope>
    <source>
        <strain evidence="14 15">RHL897</strain>
    </source>
</reference>
<keyword evidence="7" id="KW-0479">Metal-binding</keyword>
<evidence type="ECO:0000256" key="6">
    <source>
        <dbReference type="ARBA" id="ARBA00012865"/>
    </source>
</evidence>
<proteinExistence type="inferred from homology"/>
<evidence type="ECO:0000256" key="12">
    <source>
        <dbReference type="ARBA" id="ARBA00023251"/>
    </source>
</evidence>
<dbReference type="RefSeq" id="WP_375556298.1">
    <property type="nucleotide sequence ID" value="NZ_JBBVGT010000002.1"/>
</dbReference>
<evidence type="ECO:0000256" key="11">
    <source>
        <dbReference type="ARBA" id="ARBA00022833"/>
    </source>
</evidence>
<evidence type="ECO:0000256" key="3">
    <source>
        <dbReference type="ARBA" id="ARBA00004418"/>
    </source>
</evidence>
<dbReference type="CDD" id="cd16302">
    <property type="entry name" value="CcrA-like_MBL-B1"/>
    <property type="match status" value="1"/>
</dbReference>
<dbReference type="PANTHER" id="PTHR42951:SF4">
    <property type="entry name" value="ACYL-COENZYME A THIOESTERASE MBLAC2"/>
    <property type="match status" value="1"/>
</dbReference>
<sequence length="266" mass="29200">MTKKILRTLLTLSIFIAACSTGRTDADHETGERDVTTSDETALHKDSVLYSSESLQIRQVSEHVYQHTSYLSTNDFGNVPCNGMIVFNGNEAIVFDTPASETSSEELLSQLDSMGFEVKAVVATHFHADCVAGLKQFHARNIPSYTNTRTLVLLDGLSSEQMPQNAFDREIELMVGGQNVYAKYFGEGHTTDNVIGYFPSDQVLFGGCLIKEMDAGKGNLEDANTDAWPATVMKIKKEYPNLSKVIPGHGSIGGPELLDYTITLFQ</sequence>
<dbReference type="NCBIfam" id="NF033088">
    <property type="entry name" value="bla_subclass_B1"/>
    <property type="match status" value="1"/>
</dbReference>
<dbReference type="EMBL" id="JBBVGT010000002">
    <property type="protein sequence ID" value="MFB5944737.1"/>
    <property type="molecule type" value="Genomic_DNA"/>
</dbReference>
<comment type="similarity">
    <text evidence="4">Belongs to the metallo-beta-lactamase superfamily. Class-B beta-lactamase family.</text>
</comment>